<dbReference type="OrthoDB" id="5377392at2759"/>
<sequence length="462" mass="51565">MDPDEHMLFDATSSEDSREEPLTDTDQPTLWATSYDDAGISLTHQYSAMDDNESTGCETQWLGEDLFVDTEDLPMHELPVSNASSAICDKERVISDIESIFESMLDVLHTGGDSLTLFLKSRTQVQPVGLARGRLIRFPGRTADEAWRFTVLIRILEIVHEALVTDCVISKREIYYRHPALFANQAVVDRYVDDIAFTFSASRSLLNVSAAAKGLVTGDLTVLKADGVSIYKFNDPSGHLIPSIEDGDVVQTKAERVLVVEKEATFRSIATSKVWELLRHSSIMVTGKGYPDLSTRIFLHKLSAVSSMGNLTIPILALVDMDPDGLSIMCTYKYGSIALAHEGDSVKVPNMEWLGIKSVDVFPLADPEPEVPQTLNVHQTEGLLSLSYRDRRMASRMLCKQPHSEDDSYNELKRELQFMLMLNVKAELEILESRDDGLGLWLLGQLSTQDGVRLLSNTYIRK</sequence>
<name>A0A1S8BDL7_9PEZI</name>
<protein>
    <recommendedName>
        <fullName evidence="5">DNA topoisomerase (ATP-hydrolyzing)</fullName>
        <ecNumber evidence="5">5.6.2.2</ecNumber>
    </recommendedName>
</protein>
<feature type="domain" description="Spo11/DNA topoisomerase VI subunit A N-terminal" evidence="14">
    <location>
        <begin position="147"/>
        <end position="208"/>
    </location>
</feature>
<dbReference type="GO" id="GO:0003677">
    <property type="term" value="F:DNA binding"/>
    <property type="evidence" value="ECO:0007669"/>
    <property type="project" value="UniProtKB-UniRule"/>
</dbReference>
<feature type="region of interest" description="Disordered" evidence="13">
    <location>
        <begin position="1"/>
        <end position="30"/>
    </location>
</feature>
<proteinExistence type="inferred from homology"/>
<dbReference type="AlphaFoldDB" id="A0A1S8BDL7"/>
<dbReference type="InterPro" id="IPR013048">
    <property type="entry name" value="Meiotic_Spo11"/>
</dbReference>
<dbReference type="EC" id="5.6.2.2" evidence="5"/>
<keyword evidence="10 12" id="KW-0413">Isomerase</keyword>
<evidence type="ECO:0000256" key="5">
    <source>
        <dbReference type="ARBA" id="ARBA00012895"/>
    </source>
</evidence>
<dbReference type="GO" id="GO:0003918">
    <property type="term" value="F:DNA topoisomerase type II (double strand cut, ATP-hydrolyzing) activity"/>
    <property type="evidence" value="ECO:0007669"/>
    <property type="project" value="UniProtKB-UniRule"/>
</dbReference>
<evidence type="ECO:0000256" key="13">
    <source>
        <dbReference type="SAM" id="MobiDB-lite"/>
    </source>
</evidence>
<evidence type="ECO:0000256" key="9">
    <source>
        <dbReference type="ARBA" id="ARBA00023125"/>
    </source>
</evidence>
<dbReference type="SUPFAM" id="SSF56726">
    <property type="entry name" value="DNA topoisomerase IV, alpha subunit"/>
    <property type="match status" value="1"/>
</dbReference>
<keyword evidence="6" id="KW-0479">Metal-binding</keyword>
<keyword evidence="9 12" id="KW-0238">DNA-binding</keyword>
<evidence type="ECO:0000256" key="12">
    <source>
        <dbReference type="PROSITE-ProRule" id="PRU01385"/>
    </source>
</evidence>
<dbReference type="InterPro" id="IPR034136">
    <property type="entry name" value="TOPRIM_Topo6A/Spo11"/>
</dbReference>
<evidence type="ECO:0000256" key="4">
    <source>
        <dbReference type="ARBA" id="ARBA00006559"/>
    </source>
</evidence>
<dbReference type="PROSITE" id="PS52041">
    <property type="entry name" value="TOPO_IIB"/>
    <property type="match status" value="1"/>
</dbReference>
<dbReference type="Gene3D" id="3.40.1360.10">
    <property type="match status" value="1"/>
</dbReference>
<comment type="cofactor">
    <cofactor evidence="2">
        <name>Mg(2+)</name>
        <dbReference type="ChEBI" id="CHEBI:18420"/>
    </cofactor>
</comment>
<dbReference type="InterPro" id="IPR013049">
    <property type="entry name" value="Spo11/TopoVI_A_N"/>
</dbReference>
<dbReference type="PRINTS" id="PR01551">
    <property type="entry name" value="SPO11HOMOLOG"/>
</dbReference>
<dbReference type="STRING" id="420778.A0A1S8BDL7"/>
<evidence type="ECO:0000256" key="1">
    <source>
        <dbReference type="ARBA" id="ARBA00000185"/>
    </source>
</evidence>
<evidence type="ECO:0000313" key="16">
    <source>
        <dbReference type="EMBL" id="OMP85627.1"/>
    </source>
</evidence>
<keyword evidence="8 12" id="KW-0799">Topoisomerase</keyword>
<dbReference type="InterPro" id="IPR036078">
    <property type="entry name" value="Spo11/TopoVI_A_sf"/>
</dbReference>
<dbReference type="PANTHER" id="PTHR10848:SF0">
    <property type="entry name" value="MEIOTIC RECOMBINATION PROTEIN SPO11"/>
    <property type="match status" value="1"/>
</dbReference>
<dbReference type="GO" id="GO:0046872">
    <property type="term" value="F:metal ion binding"/>
    <property type="evidence" value="ECO:0007669"/>
    <property type="project" value="UniProtKB-KW"/>
</dbReference>
<dbReference type="Proteomes" id="UP000190776">
    <property type="component" value="Unassembled WGS sequence"/>
</dbReference>
<evidence type="ECO:0000256" key="11">
    <source>
        <dbReference type="ARBA" id="ARBA00023242"/>
    </source>
</evidence>
<dbReference type="PANTHER" id="PTHR10848">
    <property type="entry name" value="MEIOTIC RECOMBINATION PROTEIN SPO11"/>
    <property type="match status" value="1"/>
</dbReference>
<dbReference type="GO" id="GO:0000228">
    <property type="term" value="C:nuclear chromosome"/>
    <property type="evidence" value="ECO:0007669"/>
    <property type="project" value="TreeGrafter"/>
</dbReference>
<gene>
    <name evidence="16" type="ORF">BK809_0004298</name>
</gene>
<dbReference type="EMBL" id="MSZU01000084">
    <property type="protein sequence ID" value="OMP85627.1"/>
    <property type="molecule type" value="Genomic_DNA"/>
</dbReference>
<evidence type="ECO:0000259" key="15">
    <source>
        <dbReference type="Pfam" id="PF21180"/>
    </source>
</evidence>
<dbReference type="Pfam" id="PF21180">
    <property type="entry name" value="TOP6A-Spo11_Toprim"/>
    <property type="match status" value="1"/>
</dbReference>
<keyword evidence="11" id="KW-0539">Nucleus</keyword>
<organism evidence="16 17">
    <name type="scientific">Diplodia seriata</name>
    <dbReference type="NCBI Taxonomy" id="420778"/>
    <lineage>
        <taxon>Eukaryota</taxon>
        <taxon>Fungi</taxon>
        <taxon>Dikarya</taxon>
        <taxon>Ascomycota</taxon>
        <taxon>Pezizomycotina</taxon>
        <taxon>Dothideomycetes</taxon>
        <taxon>Dothideomycetes incertae sedis</taxon>
        <taxon>Botryosphaeriales</taxon>
        <taxon>Botryosphaeriaceae</taxon>
        <taxon>Diplodia</taxon>
    </lineage>
</organism>
<dbReference type="GO" id="GO:0000706">
    <property type="term" value="P:meiotic DNA double-strand break processing"/>
    <property type="evidence" value="ECO:0007669"/>
    <property type="project" value="TreeGrafter"/>
</dbReference>
<dbReference type="CDD" id="cd00223">
    <property type="entry name" value="TOPRIM_TopoIIB_SPO"/>
    <property type="match status" value="1"/>
</dbReference>
<dbReference type="GO" id="GO:0005524">
    <property type="term" value="F:ATP binding"/>
    <property type="evidence" value="ECO:0007669"/>
    <property type="project" value="InterPro"/>
</dbReference>
<dbReference type="Pfam" id="PF04406">
    <property type="entry name" value="TP6A_N"/>
    <property type="match status" value="1"/>
</dbReference>
<evidence type="ECO:0000256" key="8">
    <source>
        <dbReference type="ARBA" id="ARBA00023029"/>
    </source>
</evidence>
<dbReference type="GO" id="GO:0042138">
    <property type="term" value="P:meiotic DNA double-strand break formation"/>
    <property type="evidence" value="ECO:0007669"/>
    <property type="project" value="InterPro"/>
</dbReference>
<evidence type="ECO:0000256" key="3">
    <source>
        <dbReference type="ARBA" id="ARBA00004123"/>
    </source>
</evidence>
<keyword evidence="7" id="KW-0460">Magnesium</keyword>
<reference evidence="16 17" key="1">
    <citation type="submission" date="2017-01" db="EMBL/GenBank/DDBJ databases">
        <title>Draft genome sequence of Diplodia seriata F98.1, a fungal species involved in grapevine trunk diseases.</title>
        <authorList>
            <person name="Robert-Siegwald G."/>
            <person name="Vallet J."/>
            <person name="Abou-Mansour E."/>
            <person name="Xu J."/>
            <person name="Rey P."/>
            <person name="Bertsch C."/>
            <person name="Rego C."/>
            <person name="Larignon P."/>
            <person name="Fontaine F."/>
            <person name="Lebrun M.-H."/>
        </authorList>
    </citation>
    <scope>NUCLEOTIDE SEQUENCE [LARGE SCALE GENOMIC DNA]</scope>
    <source>
        <strain evidence="16 17">F98.1</strain>
    </source>
</reference>
<evidence type="ECO:0000256" key="10">
    <source>
        <dbReference type="ARBA" id="ARBA00023235"/>
    </source>
</evidence>
<feature type="active site" description="O-(5'-phospho-DNA)-tyrosine intermediate" evidence="12">
    <location>
        <position position="176"/>
    </location>
</feature>
<evidence type="ECO:0000313" key="17">
    <source>
        <dbReference type="Proteomes" id="UP000190776"/>
    </source>
</evidence>
<accession>A0A1S8BDL7</accession>
<evidence type="ECO:0000259" key="14">
    <source>
        <dbReference type="Pfam" id="PF04406"/>
    </source>
</evidence>
<dbReference type="InterPro" id="IPR002815">
    <property type="entry name" value="Spo11/TopoVI_A"/>
</dbReference>
<comment type="similarity">
    <text evidence="4 12">Belongs to the TOP6A family.</text>
</comment>
<comment type="subcellular location">
    <subcellularLocation>
        <location evidence="3">Nucleus</location>
    </subcellularLocation>
</comment>
<comment type="catalytic activity">
    <reaction evidence="1 12">
        <text>ATP-dependent breakage, passage and rejoining of double-stranded DNA.</text>
        <dbReference type="EC" id="5.6.2.2"/>
    </reaction>
</comment>
<dbReference type="InterPro" id="IPR036388">
    <property type="entry name" value="WH-like_DNA-bd_sf"/>
</dbReference>
<dbReference type="Gene3D" id="1.10.10.10">
    <property type="entry name" value="Winged helix-like DNA-binding domain superfamily/Winged helix DNA-binding domain"/>
    <property type="match status" value="1"/>
</dbReference>
<evidence type="ECO:0000256" key="7">
    <source>
        <dbReference type="ARBA" id="ARBA00022842"/>
    </source>
</evidence>
<dbReference type="GO" id="GO:0007131">
    <property type="term" value="P:reciprocal meiotic recombination"/>
    <property type="evidence" value="ECO:0007669"/>
    <property type="project" value="TreeGrafter"/>
</dbReference>
<dbReference type="PRINTS" id="PR01550">
    <property type="entry name" value="TOP6AFAMILY"/>
</dbReference>
<feature type="domain" description="Topoisomerase 6 subunit A/Spo11 TOPRIM" evidence="15">
    <location>
        <begin position="257"/>
        <end position="434"/>
    </location>
</feature>
<evidence type="ECO:0000256" key="2">
    <source>
        <dbReference type="ARBA" id="ARBA00001946"/>
    </source>
</evidence>
<comment type="caution">
    <text evidence="16">The sequence shown here is derived from an EMBL/GenBank/DDBJ whole genome shotgun (WGS) entry which is preliminary data.</text>
</comment>
<evidence type="ECO:0000256" key="6">
    <source>
        <dbReference type="ARBA" id="ARBA00022723"/>
    </source>
</evidence>